<dbReference type="InterPro" id="IPR013568">
    <property type="entry name" value="SEFIR_dom"/>
</dbReference>
<dbReference type="SUPFAM" id="SSF47986">
    <property type="entry name" value="DEATH domain"/>
    <property type="match status" value="1"/>
</dbReference>
<protein>
    <submittedName>
        <fullName evidence="4">Hypp6287 protein</fullName>
    </submittedName>
</protein>
<dbReference type="Proteomes" id="UP000838412">
    <property type="component" value="Chromosome 12"/>
</dbReference>
<reference evidence="4" key="1">
    <citation type="submission" date="2022-01" db="EMBL/GenBank/DDBJ databases">
        <authorList>
            <person name="Braso-Vives M."/>
        </authorList>
    </citation>
    <scope>NUCLEOTIDE SEQUENCE</scope>
</reference>
<feature type="region of interest" description="Disordered" evidence="1">
    <location>
        <begin position="227"/>
        <end position="251"/>
    </location>
</feature>
<feature type="compositionally biased region" description="Basic and acidic residues" evidence="1">
    <location>
        <begin position="227"/>
        <end position="237"/>
    </location>
</feature>
<dbReference type="PROSITE" id="PS51534">
    <property type="entry name" value="SEFIR"/>
    <property type="match status" value="1"/>
</dbReference>
<dbReference type="InterPro" id="IPR001315">
    <property type="entry name" value="CARD"/>
</dbReference>
<dbReference type="InterPro" id="IPR037939">
    <property type="entry name" value="CRADD"/>
</dbReference>
<evidence type="ECO:0000256" key="1">
    <source>
        <dbReference type="SAM" id="MobiDB-lite"/>
    </source>
</evidence>
<feature type="region of interest" description="Disordered" evidence="1">
    <location>
        <begin position="37"/>
        <end position="88"/>
    </location>
</feature>
<gene>
    <name evidence="4" type="primary">Hypp6287</name>
    <name evidence="4" type="ORF">BLAG_LOCUS4818</name>
</gene>
<dbReference type="PANTHER" id="PTHR15034">
    <property type="entry name" value="DEATH DOMAIN-CONTAINING PROTEIN CRADD"/>
    <property type="match status" value="1"/>
</dbReference>
<dbReference type="GO" id="GO:0002020">
    <property type="term" value="F:protease binding"/>
    <property type="evidence" value="ECO:0007669"/>
    <property type="project" value="InterPro"/>
</dbReference>
<dbReference type="Gene3D" id="1.10.533.10">
    <property type="entry name" value="Death Domain, Fas"/>
    <property type="match status" value="1"/>
</dbReference>
<keyword evidence="5" id="KW-1185">Reference proteome</keyword>
<evidence type="ECO:0000313" key="4">
    <source>
        <dbReference type="EMBL" id="CAH1241018.1"/>
    </source>
</evidence>
<dbReference type="OrthoDB" id="1357022at2759"/>
<organism evidence="4 5">
    <name type="scientific">Branchiostoma lanceolatum</name>
    <name type="common">Common lancelet</name>
    <name type="synonym">Amphioxus lanceolatum</name>
    <dbReference type="NCBI Taxonomy" id="7740"/>
    <lineage>
        <taxon>Eukaryota</taxon>
        <taxon>Metazoa</taxon>
        <taxon>Chordata</taxon>
        <taxon>Cephalochordata</taxon>
        <taxon>Leptocardii</taxon>
        <taxon>Amphioxiformes</taxon>
        <taxon>Branchiostomatidae</taxon>
        <taxon>Branchiostoma</taxon>
    </lineage>
</organism>
<evidence type="ECO:0000259" key="3">
    <source>
        <dbReference type="PROSITE" id="PS51534"/>
    </source>
</evidence>
<feature type="compositionally biased region" description="Acidic residues" evidence="1">
    <location>
        <begin position="41"/>
        <end position="64"/>
    </location>
</feature>
<feature type="domain" description="CARD" evidence="2">
    <location>
        <begin position="335"/>
        <end position="394"/>
    </location>
</feature>
<dbReference type="EMBL" id="OV696697">
    <property type="protein sequence ID" value="CAH1241018.1"/>
    <property type="molecule type" value="Genomic_DNA"/>
</dbReference>
<feature type="region of interest" description="Disordered" evidence="1">
    <location>
        <begin position="410"/>
        <end position="437"/>
    </location>
</feature>
<dbReference type="PANTHER" id="PTHR15034:SF5">
    <property type="entry name" value="DEATH DOMAIN-CONTAINING PROTEIN CRADD"/>
    <property type="match status" value="1"/>
</dbReference>
<dbReference type="GO" id="GO:0042981">
    <property type="term" value="P:regulation of apoptotic process"/>
    <property type="evidence" value="ECO:0007669"/>
    <property type="project" value="InterPro"/>
</dbReference>
<name>A0A8J9YSG1_BRALA</name>
<sequence>MCRVMRLFNVFEAPPRARDPRFTSLPEDDFMESFVRLQIDEVSEEESMSPDPEDQDDATPEDPQAESGSVEGTMMPEQGQAKSQTSQKELIEGVQKLLEKHTGSMNERSEQKIKQQMDWFSREIGQQLEEQNTEIKTSLSDVSRHLKDVKKEFEGQTKMEARISSLGERVQNLLAREINRSTIMGEIKDIENELVKLKEQSNGGDKNFQDGLTEMNRQLHQMLEKLQRDSMAKRSEPRTGVGEGDGQSFDPEALSTFISYTMDPYNNSDPQQREADIQLQRSRVKSLADELRRNGVDCRLDQYVEYSPPHMWTTWMQDEIVQADYVLMVCSPHYLECVTDRVKNSLIQNGVFDIGQWEKIAKAGEGTSEDKASALMFELPRRGPDAFEYFCEALMTCGYKFLGEPLIKEEGAESSTDEEVEREAFSPDTGEQDDATSVDELGESGYVEGEGLQEHDEASGGISHEEERITIKDMKRLFSAQEEKNDRKLDQKIDQLSEKLGQNIDRKLDQKIDQLSNELDQRLSRQNEDIKASLFDISSHLIDIKQALGGQTEMMTQVSNLEKRVRNLLVQQIDRTTIMEEIKDIESEVVELKENFKGGDDKIQYDLTEMNKHLHDMRMMLERDSKTTID</sequence>
<dbReference type="PROSITE" id="PS50209">
    <property type="entry name" value="CARD"/>
    <property type="match status" value="1"/>
</dbReference>
<dbReference type="Pfam" id="PF13676">
    <property type="entry name" value="TIR_2"/>
    <property type="match status" value="1"/>
</dbReference>
<proteinExistence type="predicted"/>
<accession>A0A8J9YSG1</accession>
<dbReference type="GO" id="GO:0070513">
    <property type="term" value="F:death domain binding"/>
    <property type="evidence" value="ECO:0007669"/>
    <property type="project" value="InterPro"/>
</dbReference>
<feature type="domain" description="SEFIR" evidence="3">
    <location>
        <begin position="253"/>
        <end position="337"/>
    </location>
</feature>
<dbReference type="InterPro" id="IPR000157">
    <property type="entry name" value="TIR_dom"/>
</dbReference>
<dbReference type="CDD" id="cd01671">
    <property type="entry name" value="CARD"/>
    <property type="match status" value="1"/>
</dbReference>
<dbReference type="InterPro" id="IPR011029">
    <property type="entry name" value="DEATH-like_dom_sf"/>
</dbReference>
<dbReference type="GO" id="GO:0007165">
    <property type="term" value="P:signal transduction"/>
    <property type="evidence" value="ECO:0007669"/>
    <property type="project" value="InterPro"/>
</dbReference>
<evidence type="ECO:0000313" key="5">
    <source>
        <dbReference type="Proteomes" id="UP000838412"/>
    </source>
</evidence>
<evidence type="ECO:0000259" key="2">
    <source>
        <dbReference type="PROSITE" id="PS50209"/>
    </source>
</evidence>
<dbReference type="AlphaFoldDB" id="A0A8J9YSG1"/>